<evidence type="ECO:0000256" key="9">
    <source>
        <dbReference type="ARBA" id="ARBA00022692"/>
    </source>
</evidence>
<keyword evidence="10" id="KW-0479">Metal-binding</keyword>
<keyword evidence="15 20" id="KW-0472">Membrane</keyword>
<evidence type="ECO:0000256" key="16">
    <source>
        <dbReference type="ARBA" id="ARBA00023157"/>
    </source>
</evidence>
<evidence type="ECO:0000256" key="4">
    <source>
        <dbReference type="ARBA" id="ARBA00005093"/>
    </source>
</evidence>
<feature type="transmembrane region" description="Helical" evidence="20">
    <location>
        <begin position="980"/>
        <end position="999"/>
    </location>
</feature>
<dbReference type="GO" id="GO:0000139">
    <property type="term" value="C:Golgi membrane"/>
    <property type="evidence" value="ECO:0007669"/>
    <property type="project" value="UniProtKB-SubCell"/>
</dbReference>
<dbReference type="InterPro" id="IPR003406">
    <property type="entry name" value="Glyco_trans_14"/>
</dbReference>
<dbReference type="EC" id="2.4.2.26" evidence="6"/>
<keyword evidence="11" id="KW-0256">Endoplasmic reticulum</keyword>
<evidence type="ECO:0000256" key="8">
    <source>
        <dbReference type="ARBA" id="ARBA00022679"/>
    </source>
</evidence>
<feature type="chain" id="PRO_5043988588" description="protein xylosyltransferase" evidence="21">
    <location>
        <begin position="16"/>
        <end position="1001"/>
    </location>
</feature>
<keyword evidence="12" id="KW-0735">Signal-anchor</keyword>
<evidence type="ECO:0000256" key="18">
    <source>
        <dbReference type="ARBA" id="ARBA00042865"/>
    </source>
</evidence>
<dbReference type="PANTHER" id="PTHR46025:SF3">
    <property type="entry name" value="XYLOSYLTRANSFERASE OXT"/>
    <property type="match status" value="1"/>
</dbReference>
<evidence type="ECO:0000256" key="7">
    <source>
        <dbReference type="ARBA" id="ARBA00022676"/>
    </source>
</evidence>
<evidence type="ECO:0000256" key="13">
    <source>
        <dbReference type="ARBA" id="ARBA00022989"/>
    </source>
</evidence>
<evidence type="ECO:0000313" key="23">
    <source>
        <dbReference type="Proteomes" id="UP001054837"/>
    </source>
</evidence>
<dbReference type="Proteomes" id="UP001054837">
    <property type="component" value="Unassembled WGS sequence"/>
</dbReference>
<proteinExistence type="inferred from homology"/>
<comment type="pathway">
    <text evidence="3">Glycan metabolism; chondroitin sulfate biosynthesis.</text>
</comment>
<keyword evidence="23" id="KW-1185">Reference proteome</keyword>
<evidence type="ECO:0000256" key="19">
    <source>
        <dbReference type="ARBA" id="ARBA00047847"/>
    </source>
</evidence>
<evidence type="ECO:0000256" key="3">
    <source>
        <dbReference type="ARBA" id="ARBA00004840"/>
    </source>
</evidence>
<organism evidence="22 23">
    <name type="scientific">Caerostris darwini</name>
    <dbReference type="NCBI Taxonomy" id="1538125"/>
    <lineage>
        <taxon>Eukaryota</taxon>
        <taxon>Metazoa</taxon>
        <taxon>Ecdysozoa</taxon>
        <taxon>Arthropoda</taxon>
        <taxon>Chelicerata</taxon>
        <taxon>Arachnida</taxon>
        <taxon>Araneae</taxon>
        <taxon>Araneomorphae</taxon>
        <taxon>Entelegynae</taxon>
        <taxon>Araneoidea</taxon>
        <taxon>Araneidae</taxon>
        <taxon>Caerostris</taxon>
    </lineage>
</organism>
<keyword evidence="7" id="KW-0328">Glycosyltransferase</keyword>
<evidence type="ECO:0000256" key="10">
    <source>
        <dbReference type="ARBA" id="ARBA00022723"/>
    </source>
</evidence>
<dbReference type="Pfam" id="PF02485">
    <property type="entry name" value="Branch"/>
    <property type="match status" value="1"/>
</dbReference>
<accession>A0AAV4RPZ4</accession>
<comment type="subcellular location">
    <subcellularLocation>
        <location evidence="2">Endoplasmic reticulum membrane</location>
        <topology evidence="2">Single-pass type II membrane protein</topology>
    </subcellularLocation>
    <subcellularLocation>
        <location evidence="1">Golgi apparatus membrane</location>
        <topology evidence="1">Single-pass type II membrane protein</topology>
    </subcellularLocation>
</comment>
<dbReference type="GO" id="GO:0015012">
    <property type="term" value="P:heparan sulfate proteoglycan biosynthetic process"/>
    <property type="evidence" value="ECO:0007669"/>
    <property type="project" value="TreeGrafter"/>
</dbReference>
<evidence type="ECO:0000256" key="2">
    <source>
        <dbReference type="ARBA" id="ARBA00004648"/>
    </source>
</evidence>
<sequence length="1001" mass="115579">MNLIILVLILHGVFAEDIRLPDGRLFKLPKPEEYPYILNDFPSSLERVYILSTEQSNAALSCPKGFSMLEISQEVIANHSHNSSIPKHTANKHSASLLDYYPNQDHTANPPCIVIYDCLGFQACIFEFDHLFCPNLKSISGLSLLLTITCFRDGFGYLRPKFQKQKNFVLYMYQKLPSVQDLSNLEHVELPEETVFGRHCSSSDAAKQTEGYFGNCSENPPSDEITVQHLWSSLGKTMTKDCRSQIVQVYCALQYNNQGFCLPPVYHNKDRKSDQIFSLHSLPRSKYQSKQTIQSKPSPNRPVHHSSTRLAFIILVYDKPQTVMDLINSIYRVEYIYVIHVDEQKPFLRKELSQLIFHSDLPPHNVIVLPEERSFATPTASYETVRAQLEGFQELLYFDDWDFVITLFDDDIGLRNIEDLAMALTPYKGLSFLSSLQESTKDNNDESHMMEEPAFTSCDYNVFKISSKQHDLKFKIYRASRSGVYSRKFIEYLLNESIRSKEINDHQFYLQTDSSPVESYIPTVLMNSPFRNSVHLASIQNIYPTTKNSFLSEFYTCKQNIGNECSGIEELISMSHSTFFVKFPSQTSTEVQSFATELAKNDYYKLLEKYLPPIILKMLVENAIKRFCAKSKLPVDCLNVESILKFHLTPALIPLDACCRSKLVTSYSKISDFTYWIDVKLFNRTNGEYSEARLMLEPSLKNRFCFGKGNLRMLYLSPWIGYRNPSDSRYDLEIFSPLPYGIAFSDVVLVNIMFSKEIKNHNCSSNLKDNLSNVPLIFNSLNKSITINLRLISPTYEDKCITNVTLLWYDERKISAWNKEEVIMKSILIHCKKMEPGQWTLKLSKVEPTKSSTYEFPFYLLDFQNTQVLNIQLNEIANLWTLKHFVFQNKSNLFDFLDTEVQHPVLFSNDDKNSKQTKVSFSRNVATFYESKSVNRLKNDGGFHHWFICSGGFSSSFIFCLTVILFLFRKYLFRPNLVMVFMLSLILVVLLQIALYFTLCG</sequence>
<evidence type="ECO:0000256" key="21">
    <source>
        <dbReference type="SAM" id="SignalP"/>
    </source>
</evidence>
<comment type="caution">
    <text evidence="22">The sequence shown here is derived from an EMBL/GenBank/DDBJ whole genome shotgun (WGS) entry which is preliminary data.</text>
</comment>
<reference evidence="22 23" key="1">
    <citation type="submission" date="2021-06" db="EMBL/GenBank/DDBJ databases">
        <title>Caerostris darwini draft genome.</title>
        <authorList>
            <person name="Kono N."/>
            <person name="Arakawa K."/>
        </authorList>
    </citation>
    <scope>NUCLEOTIDE SEQUENCE [LARGE SCALE GENOMIC DNA]</scope>
</reference>
<keyword evidence="8" id="KW-0808">Transferase</keyword>
<evidence type="ECO:0000256" key="1">
    <source>
        <dbReference type="ARBA" id="ARBA00004323"/>
    </source>
</evidence>
<dbReference type="GO" id="GO:0005789">
    <property type="term" value="C:endoplasmic reticulum membrane"/>
    <property type="evidence" value="ECO:0007669"/>
    <property type="project" value="UniProtKB-SubCell"/>
</dbReference>
<dbReference type="GO" id="GO:0046872">
    <property type="term" value="F:metal ion binding"/>
    <property type="evidence" value="ECO:0007669"/>
    <property type="project" value="UniProtKB-KW"/>
</dbReference>
<evidence type="ECO:0000313" key="22">
    <source>
        <dbReference type="EMBL" id="GIY22406.1"/>
    </source>
</evidence>
<dbReference type="EMBL" id="BPLQ01006436">
    <property type="protein sequence ID" value="GIY22406.1"/>
    <property type="molecule type" value="Genomic_DNA"/>
</dbReference>
<evidence type="ECO:0000256" key="5">
    <source>
        <dbReference type="ARBA" id="ARBA00010195"/>
    </source>
</evidence>
<name>A0AAV4RPZ4_9ARAC</name>
<comment type="similarity">
    <text evidence="5">Belongs to the glycosyltransferase 14 family. XylT subfamily.</text>
</comment>
<keyword evidence="17" id="KW-0325">Glycoprotein</keyword>
<keyword evidence="14" id="KW-0333">Golgi apparatus</keyword>
<feature type="transmembrane region" description="Helical" evidence="20">
    <location>
        <begin position="943"/>
        <end position="968"/>
    </location>
</feature>
<dbReference type="GO" id="GO:0050650">
    <property type="term" value="P:chondroitin sulfate proteoglycan biosynthetic process"/>
    <property type="evidence" value="ECO:0007669"/>
    <property type="project" value="TreeGrafter"/>
</dbReference>
<evidence type="ECO:0000256" key="15">
    <source>
        <dbReference type="ARBA" id="ARBA00023136"/>
    </source>
</evidence>
<dbReference type="AlphaFoldDB" id="A0AAV4RPZ4"/>
<keyword evidence="16" id="KW-1015">Disulfide bond</keyword>
<dbReference type="GO" id="GO:0030158">
    <property type="term" value="F:protein xylosyltransferase activity"/>
    <property type="evidence" value="ECO:0007669"/>
    <property type="project" value="UniProtKB-EC"/>
</dbReference>
<evidence type="ECO:0000256" key="11">
    <source>
        <dbReference type="ARBA" id="ARBA00022824"/>
    </source>
</evidence>
<keyword evidence="9 20" id="KW-0812">Transmembrane</keyword>
<evidence type="ECO:0000256" key="17">
    <source>
        <dbReference type="ARBA" id="ARBA00023180"/>
    </source>
</evidence>
<protein>
    <recommendedName>
        <fullName evidence="6">protein xylosyltransferase</fullName>
        <ecNumber evidence="6">2.4.2.26</ecNumber>
    </recommendedName>
    <alternativeName>
        <fullName evidence="18">Peptide O-xylosyltransferase</fullName>
    </alternativeName>
</protein>
<evidence type="ECO:0000256" key="14">
    <source>
        <dbReference type="ARBA" id="ARBA00023034"/>
    </source>
</evidence>
<dbReference type="InterPro" id="IPR043538">
    <property type="entry name" value="XYLT"/>
</dbReference>
<evidence type="ECO:0000256" key="6">
    <source>
        <dbReference type="ARBA" id="ARBA00011972"/>
    </source>
</evidence>
<feature type="signal peptide" evidence="21">
    <location>
        <begin position="1"/>
        <end position="15"/>
    </location>
</feature>
<comment type="pathway">
    <text evidence="4">Glycan metabolism; heparan sulfate biosynthesis.</text>
</comment>
<keyword evidence="13 20" id="KW-1133">Transmembrane helix</keyword>
<dbReference type="PANTHER" id="PTHR46025">
    <property type="entry name" value="XYLOSYLTRANSFERASE OXT"/>
    <property type="match status" value="1"/>
</dbReference>
<gene>
    <name evidence="22" type="primary">XYLT1</name>
    <name evidence="22" type="ORF">CDAR_591111</name>
</gene>
<keyword evidence="21" id="KW-0732">Signal</keyword>
<comment type="catalytic activity">
    <reaction evidence="19">
        <text>UDP-alpha-D-xylose + L-seryl-[protein] = 3-O-(beta-D-xylosyl)-L-seryl-[protein] + UDP + H(+)</text>
        <dbReference type="Rhea" id="RHEA:50192"/>
        <dbReference type="Rhea" id="RHEA-COMP:9863"/>
        <dbReference type="Rhea" id="RHEA-COMP:12567"/>
        <dbReference type="ChEBI" id="CHEBI:15378"/>
        <dbReference type="ChEBI" id="CHEBI:29999"/>
        <dbReference type="ChEBI" id="CHEBI:57632"/>
        <dbReference type="ChEBI" id="CHEBI:58223"/>
        <dbReference type="ChEBI" id="CHEBI:132085"/>
        <dbReference type="EC" id="2.4.2.26"/>
    </reaction>
</comment>
<evidence type="ECO:0000256" key="12">
    <source>
        <dbReference type="ARBA" id="ARBA00022968"/>
    </source>
</evidence>
<evidence type="ECO:0000256" key="20">
    <source>
        <dbReference type="SAM" id="Phobius"/>
    </source>
</evidence>